<dbReference type="Proteomes" id="UP000035642">
    <property type="component" value="Unassembled WGS sequence"/>
</dbReference>
<proteinExistence type="predicted"/>
<name>A0A0K0DEK5_ANGCA</name>
<sequence length="88" mass="10045">MDVTNFQEMKECCKKVDVIIFSCGRSQRAEWTAVDPKVDDACFRVNTLGPTVLAREYLKTLKTNENGWNDSSIKISFIYDLGFIDSVE</sequence>
<dbReference type="WBParaSite" id="ACAC_0000930401-mRNA-1">
    <property type="protein sequence ID" value="ACAC_0000930401-mRNA-1"/>
    <property type="gene ID" value="ACAC_0000930401"/>
</dbReference>
<accession>A0A0K0DEK5</accession>
<dbReference type="AlphaFoldDB" id="A0A0K0DEK5"/>
<evidence type="ECO:0000313" key="1">
    <source>
        <dbReference type="Proteomes" id="UP000035642"/>
    </source>
</evidence>
<organism evidence="1 2">
    <name type="scientific">Angiostrongylus cantonensis</name>
    <name type="common">Rat lungworm</name>
    <dbReference type="NCBI Taxonomy" id="6313"/>
    <lineage>
        <taxon>Eukaryota</taxon>
        <taxon>Metazoa</taxon>
        <taxon>Ecdysozoa</taxon>
        <taxon>Nematoda</taxon>
        <taxon>Chromadorea</taxon>
        <taxon>Rhabditida</taxon>
        <taxon>Rhabditina</taxon>
        <taxon>Rhabditomorpha</taxon>
        <taxon>Strongyloidea</taxon>
        <taxon>Metastrongylidae</taxon>
        <taxon>Angiostrongylus</taxon>
    </lineage>
</organism>
<dbReference type="SUPFAM" id="SSF51735">
    <property type="entry name" value="NAD(P)-binding Rossmann-fold domains"/>
    <property type="match status" value="1"/>
</dbReference>
<reference evidence="2" key="2">
    <citation type="submission" date="2017-02" db="UniProtKB">
        <authorList>
            <consortium name="WormBaseParasite"/>
        </authorList>
    </citation>
    <scope>IDENTIFICATION</scope>
</reference>
<dbReference type="STRING" id="6313.A0A0K0DEK5"/>
<reference evidence="1" key="1">
    <citation type="submission" date="2012-09" db="EMBL/GenBank/DDBJ databases">
        <authorList>
            <person name="Martin A.A."/>
        </authorList>
    </citation>
    <scope>NUCLEOTIDE SEQUENCE</scope>
</reference>
<protein>
    <submittedName>
        <fullName evidence="2">NAD(P)-bd_dom domain-containing protein</fullName>
    </submittedName>
</protein>
<evidence type="ECO:0000313" key="2">
    <source>
        <dbReference type="WBParaSite" id="ACAC_0000930401-mRNA-1"/>
    </source>
</evidence>
<dbReference type="Gene3D" id="3.40.50.720">
    <property type="entry name" value="NAD(P)-binding Rossmann-like Domain"/>
    <property type="match status" value="1"/>
</dbReference>
<keyword evidence="1" id="KW-1185">Reference proteome</keyword>
<dbReference type="InterPro" id="IPR036291">
    <property type="entry name" value="NAD(P)-bd_dom_sf"/>
</dbReference>